<comment type="cofactor">
    <cofactor evidence="14 15">
        <name>Mn(2+)</name>
        <dbReference type="ChEBI" id="CHEBI:29035"/>
    </cofactor>
    <cofactor evidence="14 15">
        <name>Mg(2+)</name>
        <dbReference type="ChEBI" id="CHEBI:18420"/>
    </cofactor>
    <text evidence="14 15">Manganese or magnesium. Binds 1 divalent metal ion per monomer in the absence of substrate. May bind a second metal ion after substrate binding.</text>
</comment>
<evidence type="ECO:0000256" key="12">
    <source>
        <dbReference type="ARBA" id="ARBA00022801"/>
    </source>
</evidence>
<feature type="binding site" evidence="14 15">
    <location>
        <position position="33"/>
    </location>
    <ligand>
        <name>a divalent metal cation</name>
        <dbReference type="ChEBI" id="CHEBI:60240"/>
    </ligand>
</feature>
<feature type="domain" description="RNase H type-2" evidence="17">
    <location>
        <begin position="27"/>
        <end position="216"/>
    </location>
</feature>
<evidence type="ECO:0000313" key="19">
    <source>
        <dbReference type="Proteomes" id="UP001239909"/>
    </source>
</evidence>
<evidence type="ECO:0000256" key="3">
    <source>
        <dbReference type="ARBA" id="ARBA00004065"/>
    </source>
</evidence>
<evidence type="ECO:0000256" key="7">
    <source>
        <dbReference type="ARBA" id="ARBA00019179"/>
    </source>
</evidence>
<evidence type="ECO:0000256" key="10">
    <source>
        <dbReference type="ARBA" id="ARBA00022723"/>
    </source>
</evidence>
<evidence type="ECO:0000256" key="13">
    <source>
        <dbReference type="ARBA" id="ARBA00023211"/>
    </source>
</evidence>
<evidence type="ECO:0000256" key="8">
    <source>
        <dbReference type="ARBA" id="ARBA00022490"/>
    </source>
</evidence>
<reference evidence="18 19" key="1">
    <citation type="submission" date="2023-04" db="EMBL/GenBank/DDBJ databases">
        <title>Marinoamorphus aggregata gen. nov., sp. Nov., isolate from tissue of brittle star Ophioplocus japonicus.</title>
        <authorList>
            <person name="Kawano K."/>
            <person name="Sawayama S."/>
            <person name="Nakagawa S."/>
        </authorList>
    </citation>
    <scope>NUCLEOTIDE SEQUENCE [LARGE SCALE GENOMIC DNA]</scope>
    <source>
        <strain evidence="18 19">NKW23</strain>
    </source>
</reference>
<dbReference type="InterPro" id="IPR024567">
    <property type="entry name" value="RNase_HII/HIII_dom"/>
</dbReference>
<dbReference type="InterPro" id="IPR036397">
    <property type="entry name" value="RNaseH_sf"/>
</dbReference>
<evidence type="ECO:0000256" key="14">
    <source>
        <dbReference type="HAMAP-Rule" id="MF_00052"/>
    </source>
</evidence>
<sequence length="216" mass="22328">MVPDMGKPANPTAAMLPEAPYRERFGGPVAGIDEAGRGPWAGPVVAAAAVLTGPPPPGLDDSKRLTAKRRAAIFAALPGCARIGIGIADTGEIDRINILRAADLAMKRALEALLAQGPVAGAVIDGNRVPPGLGLPAEALVGGDGRMAAIAAASVVAKVTRDRMMAELAARHPGYGWERNMGYGTAEHRAALARLGVTPQHRRSFAPISRLLLEES</sequence>
<dbReference type="Proteomes" id="UP001239909">
    <property type="component" value="Unassembled WGS sequence"/>
</dbReference>
<dbReference type="PROSITE" id="PS51975">
    <property type="entry name" value="RNASE_H_2"/>
    <property type="match status" value="1"/>
</dbReference>
<gene>
    <name evidence="14" type="primary">rnhB</name>
    <name evidence="18" type="ORF">LNKW23_21860</name>
</gene>
<evidence type="ECO:0000256" key="2">
    <source>
        <dbReference type="ARBA" id="ARBA00001946"/>
    </source>
</evidence>
<comment type="subcellular location">
    <subcellularLocation>
        <location evidence="4 14">Cytoplasm</location>
    </subcellularLocation>
</comment>
<organism evidence="18 19">
    <name type="scientific">Paralimibaculum aggregatum</name>
    <dbReference type="NCBI Taxonomy" id="3036245"/>
    <lineage>
        <taxon>Bacteria</taxon>
        <taxon>Pseudomonadati</taxon>
        <taxon>Pseudomonadota</taxon>
        <taxon>Alphaproteobacteria</taxon>
        <taxon>Rhodobacterales</taxon>
        <taxon>Paracoccaceae</taxon>
        <taxon>Paralimibaculum</taxon>
    </lineage>
</organism>
<dbReference type="HAMAP" id="MF_00052_B">
    <property type="entry name" value="RNase_HII_B"/>
    <property type="match status" value="1"/>
</dbReference>
<feature type="binding site" evidence="14 15">
    <location>
        <position position="125"/>
    </location>
    <ligand>
        <name>a divalent metal cation</name>
        <dbReference type="ChEBI" id="CHEBI:60240"/>
    </ligand>
</feature>
<evidence type="ECO:0000256" key="6">
    <source>
        <dbReference type="ARBA" id="ARBA00012180"/>
    </source>
</evidence>
<keyword evidence="19" id="KW-1185">Reference proteome</keyword>
<accession>A0ABQ6LPV3</accession>
<evidence type="ECO:0000256" key="9">
    <source>
        <dbReference type="ARBA" id="ARBA00022722"/>
    </source>
</evidence>
<keyword evidence="12 14" id="KW-0378">Hydrolase</keyword>
<evidence type="ECO:0000256" key="1">
    <source>
        <dbReference type="ARBA" id="ARBA00000077"/>
    </source>
</evidence>
<keyword evidence="10 14" id="KW-0479">Metal-binding</keyword>
<comment type="catalytic activity">
    <reaction evidence="1 14 15 16">
        <text>Endonucleolytic cleavage to 5'-phosphomonoester.</text>
        <dbReference type="EC" id="3.1.26.4"/>
    </reaction>
</comment>
<evidence type="ECO:0000256" key="4">
    <source>
        <dbReference type="ARBA" id="ARBA00004496"/>
    </source>
</evidence>
<protein>
    <recommendedName>
        <fullName evidence="7 14">Ribonuclease HII</fullName>
        <shortName evidence="14">RNase HII</shortName>
        <ecNumber evidence="6 14">3.1.26.4</ecNumber>
    </recommendedName>
</protein>
<comment type="function">
    <text evidence="3 14 16">Endonuclease that specifically degrades the RNA of RNA-DNA hybrids.</text>
</comment>
<dbReference type="Pfam" id="PF01351">
    <property type="entry name" value="RNase_HII"/>
    <property type="match status" value="1"/>
</dbReference>
<feature type="binding site" evidence="14 15">
    <location>
        <position position="34"/>
    </location>
    <ligand>
        <name>a divalent metal cation</name>
        <dbReference type="ChEBI" id="CHEBI:60240"/>
    </ligand>
</feature>
<comment type="caution">
    <text evidence="18">The sequence shown here is derived from an EMBL/GenBank/DDBJ whole genome shotgun (WGS) entry which is preliminary data.</text>
</comment>
<evidence type="ECO:0000259" key="17">
    <source>
        <dbReference type="PROSITE" id="PS51975"/>
    </source>
</evidence>
<evidence type="ECO:0000256" key="16">
    <source>
        <dbReference type="RuleBase" id="RU003515"/>
    </source>
</evidence>
<dbReference type="NCBIfam" id="NF000595">
    <property type="entry name" value="PRK00015.1-3"/>
    <property type="match status" value="1"/>
</dbReference>
<dbReference type="SUPFAM" id="SSF53098">
    <property type="entry name" value="Ribonuclease H-like"/>
    <property type="match status" value="1"/>
</dbReference>
<dbReference type="EC" id="3.1.26.4" evidence="6 14"/>
<comment type="similarity">
    <text evidence="5 14 16">Belongs to the RNase HII family.</text>
</comment>
<evidence type="ECO:0000256" key="11">
    <source>
        <dbReference type="ARBA" id="ARBA00022759"/>
    </source>
</evidence>
<comment type="cofactor">
    <cofactor evidence="2">
        <name>Mg(2+)</name>
        <dbReference type="ChEBI" id="CHEBI:18420"/>
    </cofactor>
</comment>
<proteinExistence type="inferred from homology"/>
<evidence type="ECO:0000313" key="18">
    <source>
        <dbReference type="EMBL" id="GMG82973.1"/>
    </source>
</evidence>
<dbReference type="PANTHER" id="PTHR10954">
    <property type="entry name" value="RIBONUCLEASE H2 SUBUNIT A"/>
    <property type="match status" value="1"/>
</dbReference>
<keyword evidence="8 14" id="KW-0963">Cytoplasm</keyword>
<dbReference type="PANTHER" id="PTHR10954:SF18">
    <property type="entry name" value="RIBONUCLEASE HII"/>
    <property type="match status" value="1"/>
</dbReference>
<name>A0ABQ6LPV3_9RHOB</name>
<dbReference type="EMBL" id="BSYI01000014">
    <property type="protein sequence ID" value="GMG82973.1"/>
    <property type="molecule type" value="Genomic_DNA"/>
</dbReference>
<evidence type="ECO:0000256" key="5">
    <source>
        <dbReference type="ARBA" id="ARBA00007383"/>
    </source>
</evidence>
<dbReference type="InterPro" id="IPR022898">
    <property type="entry name" value="RNase_HII"/>
</dbReference>
<dbReference type="InterPro" id="IPR012337">
    <property type="entry name" value="RNaseH-like_sf"/>
</dbReference>
<keyword evidence="13 14" id="KW-0464">Manganese</keyword>
<dbReference type="CDD" id="cd07182">
    <property type="entry name" value="RNase_HII_bacteria_HII_like"/>
    <property type="match status" value="1"/>
</dbReference>
<evidence type="ECO:0000256" key="15">
    <source>
        <dbReference type="PROSITE-ProRule" id="PRU01319"/>
    </source>
</evidence>
<keyword evidence="9 14" id="KW-0540">Nuclease</keyword>
<dbReference type="Gene3D" id="3.30.420.10">
    <property type="entry name" value="Ribonuclease H-like superfamily/Ribonuclease H"/>
    <property type="match status" value="1"/>
</dbReference>
<dbReference type="InterPro" id="IPR001352">
    <property type="entry name" value="RNase_HII/HIII"/>
</dbReference>
<keyword evidence="11 14" id="KW-0255">Endonuclease</keyword>